<proteinExistence type="predicted"/>
<evidence type="ECO:0000313" key="1">
    <source>
        <dbReference type="EMBL" id="KAH7838426.1"/>
    </source>
</evidence>
<gene>
    <name evidence="1" type="ORF">Vadar_026237</name>
</gene>
<protein>
    <submittedName>
        <fullName evidence="1">Uncharacterized protein</fullName>
    </submittedName>
</protein>
<comment type="caution">
    <text evidence="1">The sequence shown here is derived from an EMBL/GenBank/DDBJ whole genome shotgun (WGS) entry which is preliminary data.</text>
</comment>
<name>A0ACB7XCX9_9ERIC</name>
<organism evidence="1 2">
    <name type="scientific">Vaccinium darrowii</name>
    <dbReference type="NCBI Taxonomy" id="229202"/>
    <lineage>
        <taxon>Eukaryota</taxon>
        <taxon>Viridiplantae</taxon>
        <taxon>Streptophyta</taxon>
        <taxon>Embryophyta</taxon>
        <taxon>Tracheophyta</taxon>
        <taxon>Spermatophyta</taxon>
        <taxon>Magnoliopsida</taxon>
        <taxon>eudicotyledons</taxon>
        <taxon>Gunneridae</taxon>
        <taxon>Pentapetalae</taxon>
        <taxon>asterids</taxon>
        <taxon>Ericales</taxon>
        <taxon>Ericaceae</taxon>
        <taxon>Vaccinioideae</taxon>
        <taxon>Vaccinieae</taxon>
        <taxon>Vaccinium</taxon>
    </lineage>
</organism>
<keyword evidence="2" id="KW-1185">Reference proteome</keyword>
<dbReference type="EMBL" id="CM037156">
    <property type="protein sequence ID" value="KAH7838426.1"/>
    <property type="molecule type" value="Genomic_DNA"/>
</dbReference>
<evidence type="ECO:0000313" key="2">
    <source>
        <dbReference type="Proteomes" id="UP000828048"/>
    </source>
</evidence>
<reference evidence="1 2" key="1">
    <citation type="journal article" date="2021" name="Hortic Res">
        <title>High-quality reference genome and annotation aids understanding of berry development for evergreen blueberry (Vaccinium darrowii).</title>
        <authorList>
            <person name="Yu J."/>
            <person name="Hulse-Kemp A.M."/>
            <person name="Babiker E."/>
            <person name="Staton M."/>
        </authorList>
    </citation>
    <scope>NUCLEOTIDE SEQUENCE [LARGE SCALE GENOMIC DNA]</scope>
    <source>
        <strain evidence="2">cv. NJ 8807/NJ 8810</strain>
        <tissue evidence="1">Young leaf</tissue>
    </source>
</reference>
<sequence>MSLKIRAGVDVMLSRWCSITHTFLEAWGELTLTLEDVCYLMGLNATGEVNLSLDSTSEQQEIVEALQNSKDPFTTIKSGDWILLRLRCGFPRGGFDISTYVHTGFLEMFFYERFASCSPSPNEFDLGQAEYCATRRNAILCWRRIWGCDNPLRVARQFGLDQGVSVILAFVDGQDAWSRYLKEKWRKDADVSHAVVTFPGKRRTSLDSESVTVEVVDSKKNSDLCTASNVNRETWGYSKFLKDEVLDLVDGFRDTGPKVKNTESTSAVPRGRVSSCETELVNMALHDRMGEIFGDEADGLDVPTGDLNDVEMLSEGPNEVTEVVMDGENEESSEGDDSADDLSSESEESREENDQEGVRVQEKGIDVELDRGLSVGSKEVVCLEEIDSSYSQGGEGDVARAKNSTVISRVVVPFGFAPFGTASSVGVGGGGDVVPFALGGVRGASATPCGSTSEVVTGNAREERDGEYIMVHRDDGLVELKKGSESVMVKLEYFDGVEDLQYVLREFGMYLEFLDHKKLSTARAEDLEFLHKKLTSLKNDGLEVKWLFDRNEHLVAQLEAVRWCDKVEQLRTSLKIATGTVAHLEGASIRVDRLESCDGETVRWLVGYHRLATYYAQMINTNGRYDLSSLYMIEQYEFFIVEESMVV</sequence>
<dbReference type="Proteomes" id="UP000828048">
    <property type="component" value="Chromosome 6"/>
</dbReference>
<accession>A0ACB7XCX9</accession>